<dbReference type="Gene3D" id="1.10.510.10">
    <property type="entry name" value="Transferase(Phosphotransferase) domain 1"/>
    <property type="match status" value="1"/>
</dbReference>
<proteinExistence type="predicted"/>
<dbReference type="AlphaFoldDB" id="A0A6A6IKS0"/>
<dbReference type="OrthoDB" id="3786706at2759"/>
<accession>A0A6A6IKS0</accession>
<evidence type="ECO:0000259" key="1">
    <source>
        <dbReference type="PROSITE" id="PS50011"/>
    </source>
</evidence>
<dbReference type="GO" id="GO:0004672">
    <property type="term" value="F:protein kinase activity"/>
    <property type="evidence" value="ECO:0007669"/>
    <property type="project" value="InterPro"/>
</dbReference>
<dbReference type="InterPro" id="IPR011009">
    <property type="entry name" value="Kinase-like_dom_sf"/>
</dbReference>
<dbReference type="GO" id="GO:0005524">
    <property type="term" value="F:ATP binding"/>
    <property type="evidence" value="ECO:0007669"/>
    <property type="project" value="InterPro"/>
</dbReference>
<keyword evidence="2" id="KW-0418">Kinase</keyword>
<organism evidence="2 3">
    <name type="scientific">Trematosphaeria pertusa</name>
    <dbReference type="NCBI Taxonomy" id="390896"/>
    <lineage>
        <taxon>Eukaryota</taxon>
        <taxon>Fungi</taxon>
        <taxon>Dikarya</taxon>
        <taxon>Ascomycota</taxon>
        <taxon>Pezizomycotina</taxon>
        <taxon>Dothideomycetes</taxon>
        <taxon>Pleosporomycetidae</taxon>
        <taxon>Pleosporales</taxon>
        <taxon>Massarineae</taxon>
        <taxon>Trematosphaeriaceae</taxon>
        <taxon>Trematosphaeria</taxon>
    </lineage>
</organism>
<reference evidence="2" key="1">
    <citation type="journal article" date="2020" name="Stud. Mycol.">
        <title>101 Dothideomycetes genomes: a test case for predicting lifestyles and emergence of pathogens.</title>
        <authorList>
            <person name="Haridas S."/>
            <person name="Albert R."/>
            <person name="Binder M."/>
            <person name="Bloem J."/>
            <person name="Labutti K."/>
            <person name="Salamov A."/>
            <person name="Andreopoulos B."/>
            <person name="Baker S."/>
            <person name="Barry K."/>
            <person name="Bills G."/>
            <person name="Bluhm B."/>
            <person name="Cannon C."/>
            <person name="Castanera R."/>
            <person name="Culley D."/>
            <person name="Daum C."/>
            <person name="Ezra D."/>
            <person name="Gonzalez J."/>
            <person name="Henrissat B."/>
            <person name="Kuo A."/>
            <person name="Liang C."/>
            <person name="Lipzen A."/>
            <person name="Lutzoni F."/>
            <person name="Magnuson J."/>
            <person name="Mondo S."/>
            <person name="Nolan M."/>
            <person name="Ohm R."/>
            <person name="Pangilinan J."/>
            <person name="Park H.-J."/>
            <person name="Ramirez L."/>
            <person name="Alfaro M."/>
            <person name="Sun H."/>
            <person name="Tritt A."/>
            <person name="Yoshinaga Y."/>
            <person name="Zwiers L.-H."/>
            <person name="Turgeon B."/>
            <person name="Goodwin S."/>
            <person name="Spatafora J."/>
            <person name="Crous P."/>
            <person name="Grigoriev I."/>
        </authorList>
    </citation>
    <scope>NUCLEOTIDE SEQUENCE</scope>
    <source>
        <strain evidence="2">CBS 122368</strain>
    </source>
</reference>
<dbReference type="InterPro" id="IPR000719">
    <property type="entry name" value="Prot_kinase_dom"/>
</dbReference>
<feature type="domain" description="Protein kinase" evidence="1">
    <location>
        <begin position="25"/>
        <end position="292"/>
    </location>
</feature>
<evidence type="ECO:0000313" key="3">
    <source>
        <dbReference type="Proteomes" id="UP000800094"/>
    </source>
</evidence>
<gene>
    <name evidence="2" type="ORF">BU26DRAFT_549469</name>
</gene>
<dbReference type="Proteomes" id="UP000800094">
    <property type="component" value="Unassembled WGS sequence"/>
</dbReference>
<keyword evidence="3" id="KW-1185">Reference proteome</keyword>
<dbReference type="GeneID" id="54585330"/>
<dbReference type="SUPFAM" id="SSF56112">
    <property type="entry name" value="Protein kinase-like (PK-like)"/>
    <property type="match status" value="1"/>
</dbReference>
<dbReference type="RefSeq" id="XP_033685791.1">
    <property type="nucleotide sequence ID" value="XM_033832000.1"/>
</dbReference>
<dbReference type="SMART" id="SM00220">
    <property type="entry name" value="S_TKc"/>
    <property type="match status" value="1"/>
</dbReference>
<keyword evidence="2" id="KW-0808">Transferase</keyword>
<sequence length="292" mass="31974">MPAPSRPTPKFSSPQTVLRQTRGKFLPLALAGSGSSADVWFCTTSSPNPLTSPPTQLYALKLPSRTKQDRLTRELRALRLIASTASPLSPHFPRVLAADHPPAPFAECRWLATRAVLGCTLHALLSASKPHPLPRHLVLHIALQLSAALSYLHSMTPPLLHGDLFEGNVMLDMTWQRRNDQGFPHVVIIDFGAARFDDDGVDARALAWERTCVYRLAARLALFRRGSAGRRTEEEGRRCGWWWEFVRVVAEPRADSGPGEVMGLDAFCERFAGAEGVLAGGSRGVGVSRARG</sequence>
<protein>
    <submittedName>
        <fullName evidence="2">Kinase-like protein</fullName>
    </submittedName>
</protein>
<dbReference type="EMBL" id="ML987193">
    <property type="protein sequence ID" value="KAF2250787.1"/>
    <property type="molecule type" value="Genomic_DNA"/>
</dbReference>
<name>A0A6A6IKS0_9PLEO</name>
<dbReference type="PROSITE" id="PS50011">
    <property type="entry name" value="PROTEIN_KINASE_DOM"/>
    <property type="match status" value="1"/>
</dbReference>
<evidence type="ECO:0000313" key="2">
    <source>
        <dbReference type="EMBL" id="KAF2250787.1"/>
    </source>
</evidence>